<keyword evidence="3" id="KW-1185">Reference proteome</keyword>
<comment type="caution">
    <text evidence="2">The sequence shown here is derived from an EMBL/GenBank/DDBJ whole genome shotgun (WGS) entry which is preliminary data.</text>
</comment>
<dbReference type="PROSITE" id="PS50097">
    <property type="entry name" value="BTB"/>
    <property type="match status" value="1"/>
</dbReference>
<reference evidence="2 3" key="1">
    <citation type="submission" date="2018-05" db="EMBL/GenBank/DDBJ databases">
        <title>Genome sequencing and assembly of the regulated plant pathogen Lachnellula willkommii and related sister species for the development of diagnostic species identification markers.</title>
        <authorList>
            <person name="Giroux E."/>
            <person name="Bilodeau G."/>
        </authorList>
    </citation>
    <scope>NUCLEOTIDE SEQUENCE [LARGE SCALE GENOMIC DNA]</scope>
    <source>
        <strain evidence="2 3">CBS 268.59</strain>
    </source>
</reference>
<dbReference type="AlphaFoldDB" id="A0A8T9C0J3"/>
<dbReference type="EMBL" id="QGMK01001690">
    <property type="protein sequence ID" value="TVY65576.1"/>
    <property type="molecule type" value="Genomic_DNA"/>
</dbReference>
<dbReference type="PANTHER" id="PTHR47843">
    <property type="entry name" value="BTB DOMAIN-CONTAINING PROTEIN-RELATED"/>
    <property type="match status" value="1"/>
</dbReference>
<dbReference type="InterPro" id="IPR000210">
    <property type="entry name" value="BTB/POZ_dom"/>
</dbReference>
<evidence type="ECO:0000259" key="1">
    <source>
        <dbReference type="PROSITE" id="PS50097"/>
    </source>
</evidence>
<sequence length="268" mass="30605">MERTVDIHYELNCCVCKVCKLNNDYQTEDAEQCQRIARILEHNEEVSRIIVECPDIATIVVGPLRIEIKCHKSLLAFKSEYFDAAFFGNFASSQTCITYMEDDDPTELSVFVAWLYTGRIPASCLISPAFLWVLGDKLRSPGFANEAMYFLFEDFKDDIMTPGTAEYVYANTSTGSKLRAVVKDVILNEGPFYPYFALSDAELEGWKDLIRQKNDLVVDISLEGAFNRNNPNLEDRAYFWKNHYKYLEPITTRSIEDFLQGVPRGGTG</sequence>
<dbReference type="SUPFAM" id="SSF54695">
    <property type="entry name" value="POZ domain"/>
    <property type="match status" value="1"/>
</dbReference>
<dbReference type="Pfam" id="PF00651">
    <property type="entry name" value="BTB"/>
    <property type="match status" value="1"/>
</dbReference>
<protein>
    <recommendedName>
        <fullName evidence="1">BTB domain-containing protein</fullName>
    </recommendedName>
</protein>
<proteinExistence type="predicted"/>
<dbReference type="Proteomes" id="UP000469558">
    <property type="component" value="Unassembled WGS sequence"/>
</dbReference>
<gene>
    <name evidence="2" type="ORF">LSUE1_G009173</name>
</gene>
<dbReference type="Gene3D" id="3.30.710.10">
    <property type="entry name" value="Potassium Channel Kv1.1, Chain A"/>
    <property type="match status" value="1"/>
</dbReference>
<organism evidence="2 3">
    <name type="scientific">Lachnellula suecica</name>
    <dbReference type="NCBI Taxonomy" id="602035"/>
    <lineage>
        <taxon>Eukaryota</taxon>
        <taxon>Fungi</taxon>
        <taxon>Dikarya</taxon>
        <taxon>Ascomycota</taxon>
        <taxon>Pezizomycotina</taxon>
        <taxon>Leotiomycetes</taxon>
        <taxon>Helotiales</taxon>
        <taxon>Lachnaceae</taxon>
        <taxon>Lachnellula</taxon>
    </lineage>
</organism>
<dbReference type="PANTHER" id="PTHR47843:SF2">
    <property type="entry name" value="BTB DOMAIN-CONTAINING PROTEIN"/>
    <property type="match status" value="1"/>
</dbReference>
<feature type="domain" description="BTB" evidence="1">
    <location>
        <begin position="54"/>
        <end position="124"/>
    </location>
</feature>
<evidence type="ECO:0000313" key="2">
    <source>
        <dbReference type="EMBL" id="TVY65576.1"/>
    </source>
</evidence>
<accession>A0A8T9C0J3</accession>
<dbReference type="CDD" id="cd18186">
    <property type="entry name" value="BTB_POZ_ZBTB_KLHL-like"/>
    <property type="match status" value="1"/>
</dbReference>
<dbReference type="OrthoDB" id="194443at2759"/>
<name>A0A8T9C0J3_9HELO</name>
<dbReference type="InterPro" id="IPR011333">
    <property type="entry name" value="SKP1/BTB/POZ_sf"/>
</dbReference>
<evidence type="ECO:0000313" key="3">
    <source>
        <dbReference type="Proteomes" id="UP000469558"/>
    </source>
</evidence>